<proteinExistence type="inferred from homology"/>
<evidence type="ECO:0008006" key="12">
    <source>
        <dbReference type="Google" id="ProtNLM"/>
    </source>
</evidence>
<dbReference type="GO" id="GO:0005886">
    <property type="term" value="C:plasma membrane"/>
    <property type="evidence" value="ECO:0007669"/>
    <property type="project" value="UniProtKB-SubCell"/>
</dbReference>
<dbReference type="InterPro" id="IPR002293">
    <property type="entry name" value="AA/rel_permease1"/>
</dbReference>
<evidence type="ECO:0000256" key="9">
    <source>
        <dbReference type="SAM" id="Phobius"/>
    </source>
</evidence>
<keyword evidence="2" id="KW-0813">Transport</keyword>
<evidence type="ECO:0000256" key="2">
    <source>
        <dbReference type="ARBA" id="ARBA00022448"/>
    </source>
</evidence>
<keyword evidence="6 9" id="KW-1133">Transmembrane helix</keyword>
<keyword evidence="3" id="KW-1003">Cell membrane</keyword>
<dbReference type="AlphaFoldDB" id="A0AAV1WUX6"/>
<feature type="transmembrane region" description="Helical" evidence="9">
    <location>
        <begin position="313"/>
        <end position="331"/>
    </location>
</feature>
<evidence type="ECO:0000256" key="6">
    <source>
        <dbReference type="ARBA" id="ARBA00022989"/>
    </source>
</evidence>
<evidence type="ECO:0000256" key="1">
    <source>
        <dbReference type="ARBA" id="ARBA00004651"/>
    </source>
</evidence>
<keyword evidence="5" id="KW-0769">Symport</keyword>
<dbReference type="Gene3D" id="1.20.1740.10">
    <property type="entry name" value="Amino acid/polyamine transporter I"/>
    <property type="match status" value="1"/>
</dbReference>
<evidence type="ECO:0000256" key="4">
    <source>
        <dbReference type="ARBA" id="ARBA00022692"/>
    </source>
</evidence>
<dbReference type="FunFam" id="1.20.1740.10:FF:000041">
    <property type="entry name" value="Amino acid permease, putative"/>
    <property type="match status" value="1"/>
</dbReference>
<evidence type="ECO:0000256" key="7">
    <source>
        <dbReference type="ARBA" id="ARBA00023136"/>
    </source>
</evidence>
<accession>A0AAV1WUX6</accession>
<feature type="transmembrane region" description="Helical" evidence="9">
    <location>
        <begin position="398"/>
        <end position="416"/>
    </location>
</feature>
<feature type="transmembrane region" description="Helical" evidence="9">
    <location>
        <begin position="216"/>
        <end position="238"/>
    </location>
</feature>
<gene>
    <name evidence="10" type="ORF">LLUT_LOCUS14143</name>
</gene>
<comment type="similarity">
    <text evidence="8">Belongs to the amino acid-polyamine-organocation (APC) superfamily. Polyamine:cation symporter (PHS) (TC 2.A.3.12) family.</text>
</comment>
<reference evidence="10 11" key="1">
    <citation type="submission" date="2024-03" db="EMBL/GenBank/DDBJ databases">
        <authorList>
            <person name="Martinez-Hernandez J."/>
        </authorList>
    </citation>
    <scope>NUCLEOTIDE SEQUENCE [LARGE SCALE GENOMIC DNA]</scope>
</reference>
<protein>
    <recommendedName>
        <fullName evidence="12">Polyamine transporter At1g31830</fullName>
    </recommendedName>
</protein>
<comment type="subcellular location">
    <subcellularLocation>
        <location evidence="1">Cell membrane</location>
        <topology evidence="1">Multi-pass membrane protein</topology>
    </subcellularLocation>
</comment>
<evidence type="ECO:0000256" key="3">
    <source>
        <dbReference type="ARBA" id="ARBA00022475"/>
    </source>
</evidence>
<feature type="transmembrane region" description="Helical" evidence="9">
    <location>
        <begin position="54"/>
        <end position="71"/>
    </location>
</feature>
<feature type="transmembrane region" description="Helical" evidence="9">
    <location>
        <begin position="28"/>
        <end position="48"/>
    </location>
</feature>
<dbReference type="PANTHER" id="PTHR45826">
    <property type="entry name" value="POLYAMINE TRANSPORTER PUT1"/>
    <property type="match status" value="1"/>
</dbReference>
<dbReference type="PIRSF" id="PIRSF006060">
    <property type="entry name" value="AA_transporter"/>
    <property type="match status" value="1"/>
</dbReference>
<dbReference type="GO" id="GO:0015293">
    <property type="term" value="F:symporter activity"/>
    <property type="evidence" value="ECO:0007669"/>
    <property type="project" value="UniProtKB-KW"/>
</dbReference>
<comment type="caution">
    <text evidence="10">The sequence shown here is derived from an EMBL/GenBank/DDBJ whole genome shotgun (WGS) entry which is preliminary data.</text>
</comment>
<organism evidence="10 11">
    <name type="scientific">Lupinus luteus</name>
    <name type="common">European yellow lupine</name>
    <dbReference type="NCBI Taxonomy" id="3873"/>
    <lineage>
        <taxon>Eukaryota</taxon>
        <taxon>Viridiplantae</taxon>
        <taxon>Streptophyta</taxon>
        <taxon>Embryophyta</taxon>
        <taxon>Tracheophyta</taxon>
        <taxon>Spermatophyta</taxon>
        <taxon>Magnoliopsida</taxon>
        <taxon>eudicotyledons</taxon>
        <taxon>Gunneridae</taxon>
        <taxon>Pentapetalae</taxon>
        <taxon>rosids</taxon>
        <taxon>fabids</taxon>
        <taxon>Fabales</taxon>
        <taxon>Fabaceae</taxon>
        <taxon>Papilionoideae</taxon>
        <taxon>50 kb inversion clade</taxon>
        <taxon>genistoids sensu lato</taxon>
        <taxon>core genistoids</taxon>
        <taxon>Genisteae</taxon>
        <taxon>Lupinus</taxon>
    </lineage>
</organism>
<evidence type="ECO:0000313" key="10">
    <source>
        <dbReference type="EMBL" id="CAL0313083.1"/>
    </source>
</evidence>
<feature type="transmembrane region" description="Helical" evidence="9">
    <location>
        <begin position="140"/>
        <end position="164"/>
    </location>
</feature>
<feature type="transmembrane region" description="Helical" evidence="9">
    <location>
        <begin position="250"/>
        <end position="267"/>
    </location>
</feature>
<evidence type="ECO:0000256" key="8">
    <source>
        <dbReference type="ARBA" id="ARBA00024041"/>
    </source>
</evidence>
<keyword evidence="7 9" id="KW-0472">Membrane</keyword>
<feature type="transmembrane region" description="Helical" evidence="9">
    <location>
        <begin position="370"/>
        <end position="392"/>
    </location>
</feature>
<keyword evidence="4 9" id="KW-0812">Transmembrane</keyword>
<dbReference type="GO" id="GO:0015203">
    <property type="term" value="F:polyamine transmembrane transporter activity"/>
    <property type="evidence" value="ECO:0007669"/>
    <property type="project" value="UniProtKB-ARBA"/>
</dbReference>
<feature type="transmembrane region" description="Helical" evidence="9">
    <location>
        <begin position="337"/>
        <end position="358"/>
    </location>
</feature>
<evidence type="ECO:0000256" key="5">
    <source>
        <dbReference type="ARBA" id="ARBA00022847"/>
    </source>
</evidence>
<dbReference type="EMBL" id="CAXHTB010000009">
    <property type="protein sequence ID" value="CAL0313083.1"/>
    <property type="molecule type" value="Genomic_DNA"/>
</dbReference>
<dbReference type="InterPro" id="IPR044566">
    <property type="entry name" value="RMV1-like"/>
</dbReference>
<dbReference type="Proteomes" id="UP001497480">
    <property type="component" value="Unassembled WGS sequence"/>
</dbReference>
<dbReference type="Pfam" id="PF13520">
    <property type="entry name" value="AA_permease_2"/>
    <property type="match status" value="1"/>
</dbReference>
<name>A0AAV1WUX6_LUPLU</name>
<keyword evidence="11" id="KW-1185">Reference proteome</keyword>
<feature type="transmembrane region" description="Helical" evidence="9">
    <location>
        <begin position="184"/>
        <end position="204"/>
    </location>
</feature>
<dbReference type="PANTHER" id="PTHR45826:SF2">
    <property type="entry name" value="AMINO ACID TRANSPORTER"/>
    <property type="match status" value="1"/>
</dbReference>
<sequence>MGTSNDADYVAIDDSPSSPMQNNNVRKVSVLPLVFLIFYEVSGGPFGVEDTVHAAGPLLALLGFLVFPLIWSVPEALITAEMGTMFPENGGYVVWVSSALGPFWGFQQGFPALGGGVPRAVSSWGLTVILTYLNYRGLHIVGWVAVLIGVFSLLPFAVMGLLSIPDLKPSRWYVMNLDNVDWNLYLNTLFWNLNYWDSISTLAGEVENPKKTLPKALFYALILVVVGYFFPLLIGTGAVPLDQKLWTDGYFSDIAMIVGGVWLRWWLQAAAAMSNMGMFVAEMSSDAFQLQGMAERGLLPEFFGKRSRHGTPLVGILFSASGVILLSWLSFQEIVAAENFLYCFGMILEFIAFILLRIKQPNVPRPYKIPGGTAGAIIMCIPPTILIFVVMAFSTLKVVAISLTAMVIGLVLHPFLKFLERKRFTKFSVRPHLQHFDNEDSTCSLVN</sequence>
<evidence type="ECO:0000313" key="11">
    <source>
        <dbReference type="Proteomes" id="UP001497480"/>
    </source>
</evidence>